<gene>
    <name evidence="1" type="ORF">HMPREF9451_01484</name>
</gene>
<dbReference type="HOGENOM" id="CLU_2652546_0_0_11"/>
<dbReference type="Proteomes" id="UP000006069">
    <property type="component" value="Unassembled WGS sequence"/>
</dbReference>
<protein>
    <submittedName>
        <fullName evidence="1">Uncharacterized protein</fullName>
    </submittedName>
</protein>
<proteinExistence type="predicted"/>
<sequence length="76" mass="8464">MNPCYFVVLCTRFGSIAEIAWILSIGRWAHYGELKETPGQRVVAEMSFSTEGSGLYYFVIACISGAQNAKIVLIER</sequence>
<dbReference type="InParanoid" id="K0YL48"/>
<dbReference type="EMBL" id="ADMD01000007">
    <property type="protein sequence ID" value="EJZ83958.1"/>
    <property type="molecule type" value="Genomic_DNA"/>
</dbReference>
<organism evidence="1 2">
    <name type="scientific">Slackia piriformis YIT 12062</name>
    <dbReference type="NCBI Taxonomy" id="742818"/>
    <lineage>
        <taxon>Bacteria</taxon>
        <taxon>Bacillati</taxon>
        <taxon>Actinomycetota</taxon>
        <taxon>Coriobacteriia</taxon>
        <taxon>Eggerthellales</taxon>
        <taxon>Eggerthellaceae</taxon>
        <taxon>Slackia</taxon>
    </lineage>
</organism>
<name>K0YL48_9ACTN</name>
<evidence type="ECO:0000313" key="1">
    <source>
        <dbReference type="EMBL" id="EJZ83958.1"/>
    </source>
</evidence>
<reference evidence="1 2" key="1">
    <citation type="submission" date="2012-08" db="EMBL/GenBank/DDBJ databases">
        <title>The Genome Sequence of Slackia piriformis YIT 12062.</title>
        <authorList>
            <consortium name="The Broad Institute Genome Sequencing Platform"/>
            <person name="Earl A."/>
            <person name="Ward D."/>
            <person name="Feldgarden M."/>
            <person name="Gevers D."/>
            <person name="Morotomi M."/>
            <person name="Walker B."/>
            <person name="Young S.K."/>
            <person name="Zeng Q."/>
            <person name="Gargeya S."/>
            <person name="Fitzgerald M."/>
            <person name="Haas B."/>
            <person name="Abouelleil A."/>
            <person name="Alvarado L."/>
            <person name="Arachchi H.M."/>
            <person name="Berlin A.M."/>
            <person name="Chapman S.B."/>
            <person name="Goldberg J."/>
            <person name="Griggs A."/>
            <person name="Gujja S."/>
            <person name="Hansen M."/>
            <person name="Howarth C."/>
            <person name="Imamovic A."/>
            <person name="Larimer J."/>
            <person name="McCowen C."/>
            <person name="Montmayeur A."/>
            <person name="Murphy C."/>
            <person name="Neiman D."/>
            <person name="Pearson M."/>
            <person name="Priest M."/>
            <person name="Roberts A."/>
            <person name="Saif S."/>
            <person name="Shea T."/>
            <person name="Sisk P."/>
            <person name="Sykes S."/>
            <person name="Wortman J."/>
            <person name="Nusbaum C."/>
            <person name="Birren B."/>
        </authorList>
    </citation>
    <scope>NUCLEOTIDE SEQUENCE [LARGE SCALE GENOMIC DNA]</scope>
    <source>
        <strain evidence="1 2">YIT 12062</strain>
    </source>
</reference>
<keyword evidence="2" id="KW-1185">Reference proteome</keyword>
<accession>K0YL48</accession>
<comment type="caution">
    <text evidence="1">The sequence shown here is derived from an EMBL/GenBank/DDBJ whole genome shotgun (WGS) entry which is preliminary data.</text>
</comment>
<evidence type="ECO:0000313" key="2">
    <source>
        <dbReference type="Proteomes" id="UP000006069"/>
    </source>
</evidence>
<dbReference type="AlphaFoldDB" id="K0YL48"/>